<dbReference type="RefSeq" id="WP_052593577.1">
    <property type="nucleotide sequence ID" value="NZ_CP011112.1"/>
</dbReference>
<proteinExistence type="predicted"/>
<keyword evidence="4" id="KW-1185">Reference proteome</keyword>
<dbReference type="AlphaFoldDB" id="A0A0K1JL02"/>
<accession>A0A0K1JL02</accession>
<dbReference type="Proteomes" id="UP000066480">
    <property type="component" value="Chromosome"/>
</dbReference>
<dbReference type="SUPFAM" id="SSF51735">
    <property type="entry name" value="NAD(P)-binding Rossmann-fold domains"/>
    <property type="match status" value="1"/>
</dbReference>
<dbReference type="InterPro" id="IPR036291">
    <property type="entry name" value="NAD(P)-bd_dom_sf"/>
</dbReference>
<dbReference type="EMBL" id="CP011112">
    <property type="protein sequence ID" value="AKU17253.1"/>
    <property type="molecule type" value="Genomic_DNA"/>
</dbReference>
<organism evidence="3 4">
    <name type="scientific">Luteipulveratus mongoliensis</name>
    <dbReference type="NCBI Taxonomy" id="571913"/>
    <lineage>
        <taxon>Bacteria</taxon>
        <taxon>Bacillati</taxon>
        <taxon>Actinomycetota</taxon>
        <taxon>Actinomycetes</taxon>
        <taxon>Micrococcales</taxon>
        <taxon>Dermacoccaceae</taxon>
        <taxon>Luteipulveratus</taxon>
    </lineage>
</organism>
<protein>
    <submittedName>
        <fullName evidence="3">Oxidoreductase</fullName>
    </submittedName>
</protein>
<dbReference type="OrthoDB" id="9774199at2"/>
<dbReference type="GO" id="GO:0044877">
    <property type="term" value="F:protein-containing complex binding"/>
    <property type="evidence" value="ECO:0007669"/>
    <property type="project" value="TreeGrafter"/>
</dbReference>
<dbReference type="STRING" id="571913.VV02_17675"/>
<gene>
    <name evidence="3" type="ORF">VV02_17675</name>
</gene>
<evidence type="ECO:0000313" key="4">
    <source>
        <dbReference type="Proteomes" id="UP000066480"/>
    </source>
</evidence>
<sequence>MTRRVLVTGVTGYLGSRLVVPLLESGWDVRVLARTPAKLDRHPWRSQVEVVQGDATDTDTVEAAMQDVAVAYYLLHSMDGAGDLADRDHEMAKTFADAAAAAGVERIVYLGGLHPAGQDLSEHLASRADVGQVFLDGEVPAVVLQAAILIGSGSASFEMLRHLTHRLPVMLTPRWVRSRIQPIAIDDVLHYLVGAADLPSTVNRTFDVGGPDVLTYQQMIEGFADVAGLHRRLVLIAPVLTPQLASLWVGLVTPVPSSIARPLVDSLVHDVVCGEHDIDQWVPAPEGGATSYTEAVRRALTPREDLSPPPAASVWPGDPDWVG</sequence>
<feature type="region of interest" description="Disordered" evidence="1">
    <location>
        <begin position="302"/>
        <end position="323"/>
    </location>
</feature>
<dbReference type="InterPro" id="IPR051207">
    <property type="entry name" value="ComplexI_NDUFA9_subunit"/>
</dbReference>
<name>A0A0K1JL02_9MICO</name>
<dbReference type="InterPro" id="IPR016040">
    <property type="entry name" value="NAD(P)-bd_dom"/>
</dbReference>
<evidence type="ECO:0000313" key="3">
    <source>
        <dbReference type="EMBL" id="AKU17253.1"/>
    </source>
</evidence>
<dbReference type="Pfam" id="PF13460">
    <property type="entry name" value="NAD_binding_10"/>
    <property type="match status" value="1"/>
</dbReference>
<dbReference type="PANTHER" id="PTHR12126:SF11">
    <property type="entry name" value="NADH DEHYDROGENASE [UBIQUINONE] 1 ALPHA SUBCOMPLEX SUBUNIT 9, MITOCHONDRIAL"/>
    <property type="match status" value="1"/>
</dbReference>
<evidence type="ECO:0000259" key="2">
    <source>
        <dbReference type="Pfam" id="PF13460"/>
    </source>
</evidence>
<dbReference type="Gene3D" id="3.40.50.720">
    <property type="entry name" value="NAD(P)-binding Rossmann-like Domain"/>
    <property type="match status" value="1"/>
</dbReference>
<feature type="domain" description="NAD(P)-binding" evidence="2">
    <location>
        <begin position="9"/>
        <end position="114"/>
    </location>
</feature>
<dbReference type="KEGG" id="lmoi:VV02_17675"/>
<dbReference type="PATRIC" id="fig|571913.6.peg.3585"/>
<dbReference type="PANTHER" id="PTHR12126">
    <property type="entry name" value="NADH-UBIQUINONE OXIDOREDUCTASE 39 KDA SUBUNIT-RELATED"/>
    <property type="match status" value="1"/>
</dbReference>
<reference evidence="3 4" key="1">
    <citation type="submission" date="2015-03" db="EMBL/GenBank/DDBJ databases">
        <title>Luteipulveratus halotolerans sp. nov., a novel actinobacterium (Dermacoccaceae) from Sarawak, Malaysia.</title>
        <authorList>
            <person name="Juboi H."/>
            <person name="Basik A."/>
            <person name="Shamsul S.S."/>
            <person name="Arnold P."/>
            <person name="Schmitt E.K."/>
            <person name="Sanglier J.-J."/>
            <person name="Yeo T."/>
        </authorList>
    </citation>
    <scope>NUCLEOTIDE SEQUENCE [LARGE SCALE GENOMIC DNA]</scope>
    <source>
        <strain evidence="3 4">MN07-A0370</strain>
    </source>
</reference>
<evidence type="ECO:0000256" key="1">
    <source>
        <dbReference type="SAM" id="MobiDB-lite"/>
    </source>
</evidence>